<protein>
    <recommendedName>
        <fullName evidence="2 5">Cell shape-determining protein MreC</fullName>
    </recommendedName>
    <alternativeName>
        <fullName evidence="4 5">Cell shape protein MreC</fullName>
    </alternativeName>
</protein>
<comment type="caution">
    <text evidence="8">The sequence shown here is derived from an EMBL/GenBank/DDBJ whole genome shotgun (WGS) entry which is preliminary data.</text>
</comment>
<evidence type="ECO:0000256" key="1">
    <source>
        <dbReference type="ARBA" id="ARBA00009369"/>
    </source>
</evidence>
<comment type="similarity">
    <text evidence="1 5">Belongs to the MreC family.</text>
</comment>
<name>A0A7W8HJV1_9BURK</name>
<sequence length="298" mass="31976">MDRSPPSFFNQGPSAHARLAFFALLAIALLVTDARMGTLGALRQGIGTVLYPLQRTLLVPRDLLRLTSEYFGDVDRMRVENAELRRIEIANARALLQADHLAAENAQLRALLGARERSAIPSVMAEVLYDARDPYTRRLIVDRGVQHGVLAGQPVLDALGVAGQVTRALPLSAEVTLLTDRNAAIPVEIARTAQRSIAFASATPGLLELRFLSVDSDVQEGDAIVTSGLDGVYPPGLPVGKVLRVEPTGSSATLSRVLVAPLSRLERNRALLVLQVDRSALPPPPPEPAADARSRKGS</sequence>
<dbReference type="PANTHER" id="PTHR34138">
    <property type="entry name" value="CELL SHAPE-DETERMINING PROTEIN MREC"/>
    <property type="match status" value="1"/>
</dbReference>
<dbReference type="GO" id="GO:0005886">
    <property type="term" value="C:plasma membrane"/>
    <property type="evidence" value="ECO:0007669"/>
    <property type="project" value="TreeGrafter"/>
</dbReference>
<dbReference type="InterPro" id="IPR042177">
    <property type="entry name" value="Cell/Rod_1"/>
</dbReference>
<evidence type="ECO:0000259" key="7">
    <source>
        <dbReference type="Pfam" id="PF04085"/>
    </source>
</evidence>
<dbReference type="InterPro" id="IPR055342">
    <property type="entry name" value="MreC_beta-barrel_core"/>
</dbReference>
<accession>A0A7W8HJV1</accession>
<feature type="region of interest" description="Disordered" evidence="6">
    <location>
        <begin position="277"/>
        <end position="298"/>
    </location>
</feature>
<evidence type="ECO:0000256" key="3">
    <source>
        <dbReference type="ARBA" id="ARBA00022960"/>
    </source>
</evidence>
<dbReference type="AlphaFoldDB" id="A0A7W8HJV1"/>
<dbReference type="Gene3D" id="2.40.10.340">
    <property type="entry name" value="Rod shape-determining protein MreC, domain 1"/>
    <property type="match status" value="1"/>
</dbReference>
<keyword evidence="3 5" id="KW-0133">Cell shape</keyword>
<dbReference type="InterPro" id="IPR007221">
    <property type="entry name" value="MreC"/>
</dbReference>
<dbReference type="Pfam" id="PF04085">
    <property type="entry name" value="MreC"/>
    <property type="match status" value="1"/>
</dbReference>
<evidence type="ECO:0000313" key="9">
    <source>
        <dbReference type="Proteomes" id="UP000532440"/>
    </source>
</evidence>
<dbReference type="PANTHER" id="PTHR34138:SF1">
    <property type="entry name" value="CELL SHAPE-DETERMINING PROTEIN MREC"/>
    <property type="match status" value="1"/>
</dbReference>
<dbReference type="NCBIfam" id="TIGR00219">
    <property type="entry name" value="mreC"/>
    <property type="match status" value="1"/>
</dbReference>
<dbReference type="InterPro" id="IPR042175">
    <property type="entry name" value="Cell/Rod_MreC_2"/>
</dbReference>
<dbReference type="Proteomes" id="UP000532440">
    <property type="component" value="Unassembled WGS sequence"/>
</dbReference>
<evidence type="ECO:0000256" key="2">
    <source>
        <dbReference type="ARBA" id="ARBA00013855"/>
    </source>
</evidence>
<evidence type="ECO:0000313" key="8">
    <source>
        <dbReference type="EMBL" id="MBB5273350.1"/>
    </source>
</evidence>
<dbReference type="EMBL" id="JACHGB010000006">
    <property type="protein sequence ID" value="MBB5273350.1"/>
    <property type="molecule type" value="Genomic_DNA"/>
</dbReference>
<evidence type="ECO:0000256" key="4">
    <source>
        <dbReference type="ARBA" id="ARBA00032089"/>
    </source>
</evidence>
<dbReference type="PIRSF" id="PIRSF038471">
    <property type="entry name" value="MreC"/>
    <property type="match status" value="1"/>
</dbReference>
<reference evidence="8 9" key="1">
    <citation type="submission" date="2020-08" db="EMBL/GenBank/DDBJ databases">
        <title>Genomic Encyclopedia of Type Strains, Phase IV (KMG-IV): sequencing the most valuable type-strain genomes for metagenomic binning, comparative biology and taxonomic classification.</title>
        <authorList>
            <person name="Goeker M."/>
        </authorList>
    </citation>
    <scope>NUCLEOTIDE SEQUENCE [LARGE SCALE GENOMIC DNA]</scope>
    <source>
        <strain evidence="8 9">DSM 29781</strain>
    </source>
</reference>
<proteinExistence type="inferred from homology"/>
<gene>
    <name evidence="8" type="ORF">HNQ70_003378</name>
</gene>
<dbReference type="GO" id="GO:0008360">
    <property type="term" value="P:regulation of cell shape"/>
    <property type="evidence" value="ECO:0007669"/>
    <property type="project" value="UniProtKB-KW"/>
</dbReference>
<keyword evidence="9" id="KW-1185">Reference proteome</keyword>
<dbReference type="RefSeq" id="WP_183969797.1">
    <property type="nucleotide sequence ID" value="NZ_BAABEW010000024.1"/>
</dbReference>
<evidence type="ECO:0000256" key="5">
    <source>
        <dbReference type="PIRNR" id="PIRNR038471"/>
    </source>
</evidence>
<evidence type="ECO:0000256" key="6">
    <source>
        <dbReference type="SAM" id="MobiDB-lite"/>
    </source>
</evidence>
<comment type="function">
    <text evidence="5">Involved in formation and maintenance of cell shape.</text>
</comment>
<organism evidence="8 9">
    <name type="scientific">Quisquiliibacterium transsilvanicum</name>
    <dbReference type="NCBI Taxonomy" id="1549638"/>
    <lineage>
        <taxon>Bacteria</taxon>
        <taxon>Pseudomonadati</taxon>
        <taxon>Pseudomonadota</taxon>
        <taxon>Betaproteobacteria</taxon>
        <taxon>Burkholderiales</taxon>
        <taxon>Burkholderiaceae</taxon>
        <taxon>Quisquiliibacterium</taxon>
    </lineage>
</organism>
<feature type="domain" description="Rod shape-determining protein MreC beta-barrel core" evidence="7">
    <location>
        <begin position="127"/>
        <end position="274"/>
    </location>
</feature>
<dbReference type="Gene3D" id="2.40.10.350">
    <property type="entry name" value="Rod shape-determining protein MreC, domain 2"/>
    <property type="match status" value="1"/>
</dbReference>